<dbReference type="RefSeq" id="WP_160936772.1">
    <property type="nucleotide sequence ID" value="NZ_SNVJ01000007.1"/>
</dbReference>
<dbReference type="EMBL" id="SNVJ01000007">
    <property type="protein sequence ID" value="MXP63641.1"/>
    <property type="molecule type" value="Genomic_DNA"/>
</dbReference>
<dbReference type="InterPro" id="IPR003848">
    <property type="entry name" value="DUF218"/>
</dbReference>
<evidence type="ECO:0000259" key="1">
    <source>
        <dbReference type="Pfam" id="PF02698"/>
    </source>
</evidence>
<keyword evidence="3" id="KW-1185">Reference proteome</keyword>
<protein>
    <submittedName>
        <fullName evidence="2">YdcF family protein</fullName>
    </submittedName>
</protein>
<dbReference type="PANTHER" id="PTHR30336:SF4">
    <property type="entry name" value="ENVELOPE BIOGENESIS FACTOR ELYC"/>
    <property type="match status" value="1"/>
</dbReference>
<feature type="domain" description="DUF218" evidence="1">
    <location>
        <begin position="50"/>
        <end position="178"/>
    </location>
</feature>
<dbReference type="GO" id="GO:0000270">
    <property type="term" value="P:peptidoglycan metabolic process"/>
    <property type="evidence" value="ECO:0007669"/>
    <property type="project" value="TreeGrafter"/>
</dbReference>
<evidence type="ECO:0000313" key="2">
    <source>
        <dbReference type="EMBL" id="MXP63641.1"/>
    </source>
</evidence>
<proteinExistence type="predicted"/>
<evidence type="ECO:0000313" key="3">
    <source>
        <dbReference type="Proteomes" id="UP000460715"/>
    </source>
</evidence>
<dbReference type="CDD" id="cd06259">
    <property type="entry name" value="YdcF-like"/>
    <property type="match status" value="1"/>
</dbReference>
<dbReference type="GO" id="GO:0005886">
    <property type="term" value="C:plasma membrane"/>
    <property type="evidence" value="ECO:0007669"/>
    <property type="project" value="TreeGrafter"/>
</dbReference>
<dbReference type="GO" id="GO:0043164">
    <property type="term" value="P:Gram-negative-bacterium-type cell wall biogenesis"/>
    <property type="evidence" value="ECO:0007669"/>
    <property type="project" value="TreeGrafter"/>
</dbReference>
<gene>
    <name evidence="2" type="ORF">E0493_09805</name>
</gene>
<sequence>MSLPDGSRRGRASRLWLVPAVLALLLLGGFAFFTGQSRGRPDLPPLPTDGVAVLTGGPQRVETGMRLLAEGKARWLIISGVSPVADLEDLARTAGLPPEALASRTTLGHAATSTRGNGKEIAHWAQSRQIRSLRVVTAAFHMPRALLELRRTLPGVLLIPHPVQTEGPRLALLAREYLKLIGAMFGLSALSPEKPPS</sequence>
<dbReference type="Proteomes" id="UP000460715">
    <property type="component" value="Unassembled WGS sequence"/>
</dbReference>
<organism evidence="2 3">
    <name type="scientific">Teichococcus coralli</name>
    <dbReference type="NCBI Taxonomy" id="2545983"/>
    <lineage>
        <taxon>Bacteria</taxon>
        <taxon>Pseudomonadati</taxon>
        <taxon>Pseudomonadota</taxon>
        <taxon>Alphaproteobacteria</taxon>
        <taxon>Acetobacterales</taxon>
        <taxon>Roseomonadaceae</taxon>
        <taxon>Roseomonas</taxon>
    </lineage>
</organism>
<comment type="caution">
    <text evidence="2">The sequence shown here is derived from an EMBL/GenBank/DDBJ whole genome shotgun (WGS) entry which is preliminary data.</text>
</comment>
<dbReference type="AlphaFoldDB" id="A0A845B8Y5"/>
<accession>A0A845B8Y5</accession>
<name>A0A845B8Y5_9PROT</name>
<dbReference type="OrthoDB" id="9812311at2"/>
<reference evidence="2 3" key="1">
    <citation type="submission" date="2019-03" db="EMBL/GenBank/DDBJ databases">
        <title>Roseomonas sp. a novel Roseomonas species isolated from Sea whip Gorgonian.</title>
        <authorList>
            <person name="Li F."/>
            <person name="Pan X."/>
            <person name="Huang S."/>
            <person name="Li Z."/>
            <person name="Meng B."/>
        </authorList>
    </citation>
    <scope>NUCLEOTIDE SEQUENCE [LARGE SCALE GENOMIC DNA]</scope>
    <source>
        <strain evidence="2 3">M0104</strain>
    </source>
</reference>
<dbReference type="Pfam" id="PF02698">
    <property type="entry name" value="DUF218"/>
    <property type="match status" value="1"/>
</dbReference>
<dbReference type="InterPro" id="IPR051599">
    <property type="entry name" value="Cell_Envelope_Assoc"/>
</dbReference>
<dbReference type="PANTHER" id="PTHR30336">
    <property type="entry name" value="INNER MEMBRANE PROTEIN, PROBABLE PERMEASE"/>
    <property type="match status" value="1"/>
</dbReference>